<reference evidence="7 8" key="1">
    <citation type="submission" date="2014-11" db="EMBL/GenBank/DDBJ databases">
        <authorList>
            <person name="Zhu J."/>
            <person name="Qi W."/>
            <person name="Song R."/>
        </authorList>
    </citation>
    <scope>NUCLEOTIDE SEQUENCE [LARGE SCALE GENOMIC DNA]</scope>
</reference>
<feature type="binding site" evidence="4">
    <location>
        <begin position="126"/>
        <end position="129"/>
    </location>
    <ligand>
        <name>GTP</name>
        <dbReference type="ChEBI" id="CHEBI:37565"/>
    </ligand>
</feature>
<evidence type="ECO:0000256" key="3">
    <source>
        <dbReference type="ARBA" id="ARBA00023134"/>
    </source>
</evidence>
<dbReference type="PRINTS" id="PR00328">
    <property type="entry name" value="SAR1GTPBP"/>
</dbReference>
<gene>
    <name evidence="7" type="ORF">Vbra_7825</name>
</gene>
<keyword evidence="2 4" id="KW-0547">Nucleotide-binding</keyword>
<evidence type="ECO:0000256" key="2">
    <source>
        <dbReference type="ARBA" id="ARBA00022741"/>
    </source>
</evidence>
<dbReference type="GO" id="GO:0030010">
    <property type="term" value="P:establishment of cell polarity"/>
    <property type="evidence" value="ECO:0007669"/>
    <property type="project" value="UniProtKB-ARBA"/>
</dbReference>
<dbReference type="SUPFAM" id="SSF52540">
    <property type="entry name" value="P-loop containing nucleoside triphosphate hydrolases"/>
    <property type="match status" value="1"/>
</dbReference>
<keyword evidence="5" id="KW-0479">Metal-binding</keyword>
<feature type="binding site" evidence="4">
    <location>
        <begin position="24"/>
        <end position="31"/>
    </location>
    <ligand>
        <name>GTP</name>
        <dbReference type="ChEBI" id="CHEBI:37565"/>
    </ligand>
</feature>
<dbReference type="PANTHER" id="PTHR11711">
    <property type="entry name" value="ADP RIBOSYLATION FACTOR-RELATED"/>
    <property type="match status" value="1"/>
</dbReference>
<dbReference type="Proteomes" id="UP000041254">
    <property type="component" value="Unassembled WGS sequence"/>
</dbReference>
<dbReference type="VEuPathDB" id="CryptoDB:Vbra_7825"/>
<organism evidence="7 8">
    <name type="scientific">Vitrella brassicaformis (strain CCMP3155)</name>
    <dbReference type="NCBI Taxonomy" id="1169540"/>
    <lineage>
        <taxon>Eukaryota</taxon>
        <taxon>Sar</taxon>
        <taxon>Alveolata</taxon>
        <taxon>Colpodellida</taxon>
        <taxon>Vitrellaceae</taxon>
        <taxon>Vitrella</taxon>
    </lineage>
</organism>
<evidence type="ECO:0000256" key="1">
    <source>
        <dbReference type="ARBA" id="ARBA00010290"/>
    </source>
</evidence>
<dbReference type="OMA" id="CERKVIF"/>
<dbReference type="Pfam" id="PF00025">
    <property type="entry name" value="Arf"/>
    <property type="match status" value="1"/>
</dbReference>
<dbReference type="AlphaFoldDB" id="A0A0G4EML2"/>
<evidence type="ECO:0000313" key="7">
    <source>
        <dbReference type="EMBL" id="CEL98048.1"/>
    </source>
</evidence>
<keyword evidence="8" id="KW-1185">Reference proteome</keyword>
<dbReference type="PROSITE" id="PS51417">
    <property type="entry name" value="ARF"/>
    <property type="match status" value="1"/>
</dbReference>
<dbReference type="NCBIfam" id="TIGR00231">
    <property type="entry name" value="small_GTP"/>
    <property type="match status" value="1"/>
</dbReference>
<evidence type="ECO:0008006" key="9">
    <source>
        <dbReference type="Google" id="ProtNLM"/>
    </source>
</evidence>
<dbReference type="GO" id="GO:0003924">
    <property type="term" value="F:GTPase activity"/>
    <property type="evidence" value="ECO:0007669"/>
    <property type="project" value="InterPro"/>
</dbReference>
<keyword evidence="5" id="KW-0460">Magnesium</keyword>
<dbReference type="OrthoDB" id="2011769at2759"/>
<dbReference type="SMART" id="SM00177">
    <property type="entry name" value="ARF"/>
    <property type="match status" value="1"/>
</dbReference>
<dbReference type="Gene3D" id="3.40.50.300">
    <property type="entry name" value="P-loop containing nucleotide triphosphate hydrolases"/>
    <property type="match status" value="1"/>
</dbReference>
<sequence>MGLFVSELLSLVSSQKPCRAVMVGLDAAGKTTLLYKIRLGEVVTTVPTIGFNVETVEYRNLNFTVWDIGGQHKIRQLWRYYYPNIDLIIWVVDSSDAERLDESAEELHSTLREPELADAALLVYANKQDLPGALSAAQLADRLALNTITRRPWFIQAACARTGDGLFEGLDWGAEQMIRKRK</sequence>
<keyword evidence="3 4" id="KW-0342">GTP-binding</keyword>
<proteinExistence type="inferred from homology"/>
<dbReference type="InterPro" id="IPR005225">
    <property type="entry name" value="Small_GTP-bd"/>
</dbReference>
<dbReference type="InterPro" id="IPR006689">
    <property type="entry name" value="Small_GTPase_ARF/SAR"/>
</dbReference>
<dbReference type="CDD" id="cd00878">
    <property type="entry name" value="Arf_Arl"/>
    <property type="match status" value="1"/>
</dbReference>
<feature type="binding site" evidence="5">
    <location>
        <position position="48"/>
    </location>
    <ligand>
        <name>Mg(2+)</name>
        <dbReference type="ChEBI" id="CHEBI:18420"/>
    </ligand>
</feature>
<comment type="similarity">
    <text evidence="1 6">Belongs to the small GTPase superfamily. Arf family.</text>
</comment>
<dbReference type="InterPro" id="IPR027417">
    <property type="entry name" value="P-loop_NTPase"/>
</dbReference>
<feature type="binding site" evidence="4">
    <location>
        <position position="70"/>
    </location>
    <ligand>
        <name>GTP</name>
        <dbReference type="ChEBI" id="CHEBI:37565"/>
    </ligand>
</feature>
<feature type="binding site" evidence="5">
    <location>
        <position position="31"/>
    </location>
    <ligand>
        <name>Mg(2+)</name>
        <dbReference type="ChEBI" id="CHEBI:18420"/>
    </ligand>
</feature>
<dbReference type="STRING" id="1169540.A0A0G4EML2"/>
<accession>A0A0G4EML2</accession>
<evidence type="ECO:0000313" key="8">
    <source>
        <dbReference type="Proteomes" id="UP000041254"/>
    </source>
</evidence>
<name>A0A0G4EML2_VITBC</name>
<dbReference type="InParanoid" id="A0A0G4EML2"/>
<evidence type="ECO:0000256" key="5">
    <source>
        <dbReference type="PIRSR" id="PIRSR606689-2"/>
    </source>
</evidence>
<evidence type="ECO:0000256" key="4">
    <source>
        <dbReference type="PIRSR" id="PIRSR606689-1"/>
    </source>
</evidence>
<protein>
    <recommendedName>
        <fullName evidence="9">ADP-ribosylation factor</fullName>
    </recommendedName>
</protein>
<dbReference type="PhylomeDB" id="A0A0G4EML2"/>
<dbReference type="FunFam" id="3.40.50.300:FF:000412">
    <property type="entry name" value="ADP-ribosylation factor 1"/>
    <property type="match status" value="1"/>
</dbReference>
<dbReference type="InterPro" id="IPR024156">
    <property type="entry name" value="Small_GTPase_ARF"/>
</dbReference>
<evidence type="ECO:0000256" key="6">
    <source>
        <dbReference type="RuleBase" id="RU003925"/>
    </source>
</evidence>
<dbReference type="SMART" id="SM00178">
    <property type="entry name" value="SAR"/>
    <property type="match status" value="1"/>
</dbReference>
<dbReference type="EMBL" id="CDMY01000261">
    <property type="protein sequence ID" value="CEL98048.1"/>
    <property type="molecule type" value="Genomic_DNA"/>
</dbReference>
<dbReference type="GO" id="GO:0005525">
    <property type="term" value="F:GTP binding"/>
    <property type="evidence" value="ECO:0007669"/>
    <property type="project" value="UniProtKB-KW"/>
</dbReference>
<dbReference type="GO" id="GO:0046872">
    <property type="term" value="F:metal ion binding"/>
    <property type="evidence" value="ECO:0007669"/>
    <property type="project" value="UniProtKB-KW"/>
</dbReference>